<dbReference type="InterPro" id="IPR029479">
    <property type="entry name" value="Nitroreductase"/>
</dbReference>
<sequence>MDKMMLETMHKRNGTKEFDPSCTITKEELNAILEDSITAPSSFNLQHWHFVVFHNDEAKQKLLPIAYGQNKVTDAAATVAILADKEANRNIDAAFDALVEQGVMTAEMKDKTAATINRIYENKAAARDNGLINAGLISMQVMLAAEARGYDTLAMGGFSADQLKEEFHISDRYEPIMLISIGKEAWTPAKTPRLPVNEVTTWV</sequence>
<dbReference type="STRING" id="1385512.N784_10460"/>
<evidence type="ECO:0000313" key="5">
    <source>
        <dbReference type="Proteomes" id="UP000030401"/>
    </source>
</evidence>
<evidence type="ECO:0000256" key="2">
    <source>
        <dbReference type="ARBA" id="ARBA00023002"/>
    </source>
</evidence>
<dbReference type="Gene3D" id="3.40.109.10">
    <property type="entry name" value="NADH Oxidase"/>
    <property type="match status" value="1"/>
</dbReference>
<dbReference type="RefSeq" id="WP_036832461.1">
    <property type="nucleotide sequence ID" value="NZ_AVPG01000003.1"/>
</dbReference>
<dbReference type="eggNOG" id="COG0778">
    <property type="taxonomic scope" value="Bacteria"/>
</dbReference>
<accession>A0A0A5G7Z5</accession>
<dbReference type="PANTHER" id="PTHR43673:SF3">
    <property type="entry name" value="NAD(P)H NITROREDUCTASE YODC-RELATED"/>
    <property type="match status" value="1"/>
</dbReference>
<proteinExistence type="inferred from homology"/>
<dbReference type="Proteomes" id="UP000030401">
    <property type="component" value="Unassembled WGS sequence"/>
</dbReference>
<dbReference type="GO" id="GO:0016491">
    <property type="term" value="F:oxidoreductase activity"/>
    <property type="evidence" value="ECO:0007669"/>
    <property type="project" value="UniProtKB-KW"/>
</dbReference>
<dbReference type="InterPro" id="IPR000415">
    <property type="entry name" value="Nitroreductase-like"/>
</dbReference>
<dbReference type="EMBL" id="AVPG01000003">
    <property type="protein sequence ID" value="KGX88154.1"/>
    <property type="molecule type" value="Genomic_DNA"/>
</dbReference>
<dbReference type="AlphaFoldDB" id="A0A0A5G7Z5"/>
<organism evidence="4 5">
    <name type="scientific">Pontibacillus litoralis JSM 072002</name>
    <dbReference type="NCBI Taxonomy" id="1385512"/>
    <lineage>
        <taxon>Bacteria</taxon>
        <taxon>Bacillati</taxon>
        <taxon>Bacillota</taxon>
        <taxon>Bacilli</taxon>
        <taxon>Bacillales</taxon>
        <taxon>Bacillaceae</taxon>
        <taxon>Pontibacillus</taxon>
    </lineage>
</organism>
<dbReference type="Pfam" id="PF00881">
    <property type="entry name" value="Nitroreductase"/>
    <property type="match status" value="1"/>
</dbReference>
<dbReference type="SUPFAM" id="SSF55469">
    <property type="entry name" value="FMN-dependent nitroreductase-like"/>
    <property type="match status" value="1"/>
</dbReference>
<feature type="domain" description="Nitroreductase" evidence="3">
    <location>
        <begin position="11"/>
        <end position="183"/>
    </location>
</feature>
<evidence type="ECO:0000256" key="1">
    <source>
        <dbReference type="ARBA" id="ARBA00007118"/>
    </source>
</evidence>
<name>A0A0A5G7Z5_9BACI</name>
<evidence type="ECO:0000259" key="3">
    <source>
        <dbReference type="Pfam" id="PF00881"/>
    </source>
</evidence>
<comment type="similarity">
    <text evidence="1">Belongs to the nitroreductase family.</text>
</comment>
<gene>
    <name evidence="4" type="ORF">N784_10460</name>
</gene>
<dbReference type="CDD" id="cd02137">
    <property type="entry name" value="MhqN-like"/>
    <property type="match status" value="1"/>
</dbReference>
<evidence type="ECO:0000313" key="4">
    <source>
        <dbReference type="EMBL" id="KGX88154.1"/>
    </source>
</evidence>
<keyword evidence="5" id="KW-1185">Reference proteome</keyword>
<protein>
    <submittedName>
        <fullName evidence="4">NAD(P)H nitroreductase</fullName>
    </submittedName>
</protein>
<dbReference type="PANTHER" id="PTHR43673">
    <property type="entry name" value="NAD(P)H NITROREDUCTASE YDGI-RELATED"/>
    <property type="match status" value="1"/>
</dbReference>
<reference evidence="4 5" key="1">
    <citation type="submission" date="2013-08" db="EMBL/GenBank/DDBJ databases">
        <authorList>
            <person name="Huang J."/>
            <person name="Wang G."/>
        </authorList>
    </citation>
    <scope>NUCLEOTIDE SEQUENCE [LARGE SCALE GENOMIC DNA]</scope>
    <source>
        <strain evidence="4 5">JSM 072002</strain>
    </source>
</reference>
<keyword evidence="2" id="KW-0560">Oxidoreductase</keyword>
<comment type="caution">
    <text evidence="4">The sequence shown here is derived from an EMBL/GenBank/DDBJ whole genome shotgun (WGS) entry which is preliminary data.</text>
</comment>